<dbReference type="SUPFAM" id="SSF53822">
    <property type="entry name" value="Periplasmic binding protein-like I"/>
    <property type="match status" value="1"/>
</dbReference>
<evidence type="ECO:0000256" key="1">
    <source>
        <dbReference type="ARBA" id="ARBA00004651"/>
    </source>
</evidence>
<keyword evidence="12" id="KW-1185">Reference proteome</keyword>
<dbReference type="InterPro" id="IPR001828">
    <property type="entry name" value="ANF_lig-bd_rcpt"/>
</dbReference>
<keyword evidence="4" id="KW-0732">Signal</keyword>
<sequence>SRALAKLVHHFGWTWIGALAVDNRYGLNGMALFIKAAKEYGVCIEYSEAFSLSGPPDSLQNIIEIITHATSKVIMAFMSHREIKLLATEFYRQNIKGMQLVGSDAWITDHSLTDSEGRSILVGSLGFVVSKAQIPALEEHLRQIHRSQFPNRQFLRDFWEDLFNCALNDSEIKPCSGFESLLN</sequence>
<proteinExistence type="predicted"/>
<dbReference type="Pfam" id="PF01094">
    <property type="entry name" value="ANF_receptor"/>
    <property type="match status" value="1"/>
</dbReference>
<evidence type="ECO:0000256" key="5">
    <source>
        <dbReference type="ARBA" id="ARBA00022989"/>
    </source>
</evidence>
<keyword evidence="3" id="KW-0812">Transmembrane</keyword>
<keyword evidence="9" id="KW-0325">Glycoprotein</keyword>
<evidence type="ECO:0000259" key="11">
    <source>
        <dbReference type="Pfam" id="PF01094"/>
    </source>
</evidence>
<feature type="non-terminal residue" evidence="13">
    <location>
        <position position="183"/>
    </location>
</feature>
<keyword evidence="8" id="KW-0675">Receptor</keyword>
<evidence type="ECO:0000256" key="3">
    <source>
        <dbReference type="ARBA" id="ARBA00022692"/>
    </source>
</evidence>
<dbReference type="RefSeq" id="XP_010780216.1">
    <property type="nucleotide sequence ID" value="XM_010781914.1"/>
</dbReference>
<dbReference type="PANTHER" id="PTHR24061:SF528">
    <property type="entry name" value="C-FAMILY ODORANT RECEPTOR OLFCD2-RELATED"/>
    <property type="match status" value="1"/>
</dbReference>
<dbReference type="PANTHER" id="PTHR24061">
    <property type="entry name" value="CALCIUM-SENSING RECEPTOR-RELATED"/>
    <property type="match status" value="1"/>
</dbReference>
<name>A0A6I9P0Z9_9TELE</name>
<dbReference type="FunFam" id="3.40.50.2300:FF:000016">
    <property type="entry name" value="Taste 1 receptor member 2"/>
    <property type="match status" value="1"/>
</dbReference>
<dbReference type="PRINTS" id="PR00592">
    <property type="entry name" value="CASENSINGR"/>
</dbReference>
<dbReference type="GeneID" id="104954742"/>
<evidence type="ECO:0000256" key="8">
    <source>
        <dbReference type="ARBA" id="ARBA00023170"/>
    </source>
</evidence>
<dbReference type="GO" id="GO:0005886">
    <property type="term" value="C:plasma membrane"/>
    <property type="evidence" value="ECO:0007669"/>
    <property type="project" value="UniProtKB-SubCell"/>
</dbReference>
<evidence type="ECO:0000313" key="12">
    <source>
        <dbReference type="Proteomes" id="UP000504611"/>
    </source>
</evidence>
<dbReference type="Gene3D" id="3.40.50.2300">
    <property type="match status" value="1"/>
</dbReference>
<evidence type="ECO:0000256" key="2">
    <source>
        <dbReference type="ARBA" id="ARBA00022475"/>
    </source>
</evidence>
<dbReference type="Proteomes" id="UP000504611">
    <property type="component" value="Unplaced"/>
</dbReference>
<evidence type="ECO:0000256" key="10">
    <source>
        <dbReference type="ARBA" id="ARBA00023224"/>
    </source>
</evidence>
<keyword evidence="2" id="KW-1003">Cell membrane</keyword>
<dbReference type="InterPro" id="IPR000068">
    <property type="entry name" value="GPCR_3_Ca_sens_rcpt-rel"/>
</dbReference>
<keyword evidence="5" id="KW-1133">Transmembrane helix</keyword>
<keyword evidence="7" id="KW-0472">Membrane</keyword>
<dbReference type="OrthoDB" id="5984008at2759"/>
<evidence type="ECO:0000313" key="13">
    <source>
        <dbReference type="RefSeq" id="XP_010780216.1"/>
    </source>
</evidence>
<gene>
    <name evidence="13" type="primary">LOC104954742</name>
</gene>
<dbReference type="AlphaFoldDB" id="A0A6I9P0Z9"/>
<keyword evidence="6" id="KW-0297">G-protein coupled receptor</keyword>
<dbReference type="KEGG" id="ncc:104954742"/>
<evidence type="ECO:0000256" key="4">
    <source>
        <dbReference type="ARBA" id="ARBA00022729"/>
    </source>
</evidence>
<protein>
    <submittedName>
        <fullName evidence="13">Extracellular calcium-sensing receptor-like</fullName>
    </submittedName>
</protein>
<feature type="non-terminal residue" evidence="13">
    <location>
        <position position="1"/>
    </location>
</feature>
<organism evidence="12 13">
    <name type="scientific">Notothenia coriiceps</name>
    <name type="common">black rockcod</name>
    <dbReference type="NCBI Taxonomy" id="8208"/>
    <lineage>
        <taxon>Eukaryota</taxon>
        <taxon>Metazoa</taxon>
        <taxon>Chordata</taxon>
        <taxon>Craniata</taxon>
        <taxon>Vertebrata</taxon>
        <taxon>Euteleostomi</taxon>
        <taxon>Actinopterygii</taxon>
        <taxon>Neopterygii</taxon>
        <taxon>Teleostei</taxon>
        <taxon>Neoteleostei</taxon>
        <taxon>Acanthomorphata</taxon>
        <taxon>Eupercaria</taxon>
        <taxon>Perciformes</taxon>
        <taxon>Notothenioidei</taxon>
        <taxon>Nototheniidae</taxon>
        <taxon>Notothenia</taxon>
    </lineage>
</organism>
<evidence type="ECO:0000256" key="7">
    <source>
        <dbReference type="ARBA" id="ARBA00023136"/>
    </source>
</evidence>
<accession>A0A6I9P0Z9</accession>
<keyword evidence="10" id="KW-0807">Transducer</keyword>
<evidence type="ECO:0000256" key="9">
    <source>
        <dbReference type="ARBA" id="ARBA00023180"/>
    </source>
</evidence>
<dbReference type="GO" id="GO:0004930">
    <property type="term" value="F:G protein-coupled receptor activity"/>
    <property type="evidence" value="ECO:0007669"/>
    <property type="project" value="UniProtKB-KW"/>
</dbReference>
<reference evidence="13" key="1">
    <citation type="submission" date="2025-08" db="UniProtKB">
        <authorList>
            <consortium name="RefSeq"/>
        </authorList>
    </citation>
    <scope>IDENTIFICATION</scope>
    <source>
        <tissue evidence="13">Muscle</tissue>
    </source>
</reference>
<comment type="subcellular location">
    <subcellularLocation>
        <location evidence="1">Cell membrane</location>
        <topology evidence="1">Multi-pass membrane protein</topology>
    </subcellularLocation>
</comment>
<feature type="domain" description="Receptor ligand binding region" evidence="11">
    <location>
        <begin position="2"/>
        <end position="144"/>
    </location>
</feature>
<evidence type="ECO:0000256" key="6">
    <source>
        <dbReference type="ARBA" id="ARBA00023040"/>
    </source>
</evidence>
<dbReference type="InterPro" id="IPR028082">
    <property type="entry name" value="Peripla_BP_I"/>
</dbReference>